<evidence type="ECO:0000313" key="3">
    <source>
        <dbReference type="Proteomes" id="UP000494040"/>
    </source>
</evidence>
<dbReference type="EnsemblMetazoa" id="XM_014383720.2">
    <property type="protein sequence ID" value="XP_014239206.1"/>
    <property type="gene ID" value="LOC106660790"/>
</dbReference>
<evidence type="ECO:0000313" key="2">
    <source>
        <dbReference type="EnsemblMetazoa" id="XP_014239206.1"/>
    </source>
</evidence>
<feature type="domain" description="Amine oxidase" evidence="1">
    <location>
        <begin position="94"/>
        <end position="530"/>
    </location>
</feature>
<dbReference type="PANTHER" id="PTHR10742:SF416">
    <property type="entry name" value="SPERMINE OXIDASE"/>
    <property type="match status" value="1"/>
</dbReference>
<dbReference type="Pfam" id="PF01593">
    <property type="entry name" value="Amino_oxidase"/>
    <property type="match status" value="1"/>
</dbReference>
<dbReference type="SUPFAM" id="SSF51905">
    <property type="entry name" value="FAD/NAD(P)-binding domain"/>
    <property type="match status" value="1"/>
</dbReference>
<dbReference type="KEGG" id="clec:106660790"/>
<evidence type="ECO:0000259" key="1">
    <source>
        <dbReference type="Pfam" id="PF01593"/>
    </source>
</evidence>
<dbReference type="InterPro" id="IPR036188">
    <property type="entry name" value="FAD/NAD-bd_sf"/>
</dbReference>
<sequence>MIAVKKLQRLSPTFKLFTFKLRFYADDSAKKKCVPPKMACMTGGKSDVCVYSPPPSTLQETCKPAPKHPEAIALEDLPLPSPLSANVVVIGAGISGLTAAQKLIKEGITNTIVLEASSRPGGRIRSAHMGDTVVELGPFCEFPKKVYEMPIVDAAVKLGLIKLGPTDPTKGLLVNSDGTQLPTPISFMAFKELAEMLEEAKRLRSSTDASEEMMINHYIGIKMHQVLKRIPPESAETATRALVGLSSYLVEHQVISDGVGAYTVVPGGIKVPLGGVGRLSQLIADVGDHILYNKRVDKIKYGTVTHDQKPRAIVRCTDGTQYQADCVLVTLPLGVLKEEWESMFSPHLPAHKLAALVSLEYNVKEKIYVEWSQPLWVWRDTPLNRKFKGCELKGRSDWTKNMSSIKEVPGSQRLLQFIIKGGDSKEMIRSSDADVLNAILQFLKDWLGDESIPMPKSLMRSNWGDNPLFRGSYTTSKNENEERVLAEALPRTSCDGYPILYFAGEATSQGLCGTLQGAILSGIREADKIISGIKRNANYSQHPCSSVTTGICAN</sequence>
<dbReference type="AlphaFoldDB" id="A0A8I6R647"/>
<protein>
    <recommendedName>
        <fullName evidence="1">Amine oxidase domain-containing protein</fullName>
    </recommendedName>
</protein>
<dbReference type="Proteomes" id="UP000494040">
    <property type="component" value="Unassembled WGS sequence"/>
</dbReference>
<dbReference type="InterPro" id="IPR002937">
    <property type="entry name" value="Amino_oxidase"/>
</dbReference>
<dbReference type="PANTHER" id="PTHR10742">
    <property type="entry name" value="FLAVIN MONOAMINE OXIDASE"/>
    <property type="match status" value="1"/>
</dbReference>
<dbReference type="Gene3D" id="3.50.50.60">
    <property type="entry name" value="FAD/NAD(P)-binding domain"/>
    <property type="match status" value="1"/>
</dbReference>
<dbReference type="OMA" id="ASEEMMI"/>
<dbReference type="OrthoDB" id="337104at2759"/>
<name>A0A8I6R647_CIMLE</name>
<dbReference type="InterPro" id="IPR050281">
    <property type="entry name" value="Flavin_monoamine_oxidase"/>
</dbReference>
<organism evidence="2 3">
    <name type="scientific">Cimex lectularius</name>
    <name type="common">Bed bug</name>
    <name type="synonym">Acanthia lectularia</name>
    <dbReference type="NCBI Taxonomy" id="79782"/>
    <lineage>
        <taxon>Eukaryota</taxon>
        <taxon>Metazoa</taxon>
        <taxon>Ecdysozoa</taxon>
        <taxon>Arthropoda</taxon>
        <taxon>Hexapoda</taxon>
        <taxon>Insecta</taxon>
        <taxon>Pterygota</taxon>
        <taxon>Neoptera</taxon>
        <taxon>Paraneoptera</taxon>
        <taxon>Hemiptera</taxon>
        <taxon>Heteroptera</taxon>
        <taxon>Panheteroptera</taxon>
        <taxon>Cimicomorpha</taxon>
        <taxon>Cimicidae</taxon>
        <taxon>Cimex</taxon>
    </lineage>
</organism>
<dbReference type="RefSeq" id="XP_014239206.1">
    <property type="nucleotide sequence ID" value="XM_014383720.2"/>
</dbReference>
<dbReference type="SUPFAM" id="SSF54373">
    <property type="entry name" value="FAD-linked reductases, C-terminal domain"/>
    <property type="match status" value="1"/>
</dbReference>
<keyword evidence="3" id="KW-1185">Reference proteome</keyword>
<dbReference type="Gene3D" id="3.90.660.10">
    <property type="match status" value="1"/>
</dbReference>
<reference evidence="2" key="1">
    <citation type="submission" date="2022-01" db="UniProtKB">
        <authorList>
            <consortium name="EnsemblMetazoa"/>
        </authorList>
    </citation>
    <scope>IDENTIFICATION</scope>
</reference>
<dbReference type="GeneID" id="106660790"/>
<dbReference type="GO" id="GO:0046592">
    <property type="term" value="F:polyamine oxidase activity"/>
    <property type="evidence" value="ECO:0007669"/>
    <property type="project" value="TreeGrafter"/>
</dbReference>
<accession>A0A8I6R647</accession>
<proteinExistence type="predicted"/>